<proteinExistence type="predicted"/>
<dbReference type="Proteomes" id="UP000515908">
    <property type="component" value="Chromosome 11"/>
</dbReference>
<protein>
    <submittedName>
        <fullName evidence="2">Uncharacterized protein</fullName>
    </submittedName>
</protein>
<dbReference type="VEuPathDB" id="TriTrypDB:ADEAN_000600900"/>
<feature type="signal peptide" evidence="1">
    <location>
        <begin position="1"/>
        <end position="18"/>
    </location>
</feature>
<feature type="chain" id="PRO_5028806625" evidence="1">
    <location>
        <begin position="19"/>
        <end position="592"/>
    </location>
</feature>
<dbReference type="AlphaFoldDB" id="A0A7G2CFB7"/>
<evidence type="ECO:0000313" key="3">
    <source>
        <dbReference type="Proteomes" id="UP000515908"/>
    </source>
</evidence>
<dbReference type="EMBL" id="LR877155">
    <property type="protein sequence ID" value="CAD2218520.1"/>
    <property type="molecule type" value="Genomic_DNA"/>
</dbReference>
<accession>A0A7G2CFB7</accession>
<evidence type="ECO:0000256" key="1">
    <source>
        <dbReference type="SAM" id="SignalP"/>
    </source>
</evidence>
<sequence>MLRFFVFLLLLGILCTHAGTIDFPTAGQVIADRTFNDHTYNFTKVYANGATIVMDVTGSTVVGAGLRLQGTYSVPPDVGYDRVNFTMRDTKIEDTTIYIQGYFPRSSTVRISGTTATMKSATPVFSLVGHAPVFSVTIFIEDTKATWADATKNDAVMRLGGELRHWLNAGGAFYFVRTTATRAASIVKVVNPLCTRHFDSTKNIEFFSTPFEFCIDVYEGFFTIDYATCYDCTESLYLAESTCSFGCVNGMVRFSNNTITGGKPFMKCADPSHCMRCLNNGNYILSGIYTEGYLFDKSDYSGNANIIELERCKLTISHISAKAIHPPQLNNAPNYWSVNNVQEIAVMENVTLSGKKVAPTLAAYNAVGLNPSHVNDNGALKEKRASTDLGNIGDPSIGNCQAGKYESVKWEPDPLKPGVNWRPQCVCKAGYVEPYCTITYDPILYNSGYTYAPPACAVANCNSCQWGVQRHLLRLQGRLQAERQDVRGEGVQPRPVPAVRVRQRDGVRGVQGGVQSRDRRHRLRHDHPQLQNTREGWHVQWVQHRLCPLRERQGVFQENPELQYVHRHRYLRDVHGPFCALQRCHRVRGAPA</sequence>
<keyword evidence="1" id="KW-0732">Signal</keyword>
<reference evidence="2 3" key="1">
    <citation type="submission" date="2020-08" db="EMBL/GenBank/DDBJ databases">
        <authorList>
            <person name="Newling K."/>
            <person name="Davey J."/>
            <person name="Forrester S."/>
        </authorList>
    </citation>
    <scope>NUCLEOTIDE SEQUENCE [LARGE SCALE GENOMIC DNA]</scope>
    <source>
        <strain evidence="3">Crithidia deanei Carvalho (ATCC PRA-265)</strain>
    </source>
</reference>
<name>A0A7G2CFB7_9TRYP</name>
<gene>
    <name evidence="2" type="ORF">ADEAN_000600900</name>
</gene>
<organism evidence="2 3">
    <name type="scientific">Angomonas deanei</name>
    <dbReference type="NCBI Taxonomy" id="59799"/>
    <lineage>
        <taxon>Eukaryota</taxon>
        <taxon>Discoba</taxon>
        <taxon>Euglenozoa</taxon>
        <taxon>Kinetoplastea</taxon>
        <taxon>Metakinetoplastina</taxon>
        <taxon>Trypanosomatida</taxon>
        <taxon>Trypanosomatidae</taxon>
        <taxon>Strigomonadinae</taxon>
        <taxon>Angomonas</taxon>
    </lineage>
</organism>
<evidence type="ECO:0000313" key="2">
    <source>
        <dbReference type="EMBL" id="CAD2218520.1"/>
    </source>
</evidence>
<keyword evidence="3" id="KW-1185">Reference proteome</keyword>